<sequence>MNAELEYSIMQHRASELRRTAAEHRRVREAVKSVRAERRHRSVFAKFLAS</sequence>
<name>A0A438MR37_9ACTN</name>
<proteinExistence type="predicted"/>
<dbReference type="RefSeq" id="WP_164904167.1">
    <property type="nucleotide sequence ID" value="NZ_JBNJMQ010000001.1"/>
</dbReference>
<organism evidence="1 2">
    <name type="scientific">Nonomuraea polychroma</name>
    <dbReference type="NCBI Taxonomy" id="46176"/>
    <lineage>
        <taxon>Bacteria</taxon>
        <taxon>Bacillati</taxon>
        <taxon>Actinomycetota</taxon>
        <taxon>Actinomycetes</taxon>
        <taxon>Streptosporangiales</taxon>
        <taxon>Streptosporangiaceae</taxon>
        <taxon>Nonomuraea</taxon>
    </lineage>
</organism>
<dbReference type="Proteomes" id="UP000284824">
    <property type="component" value="Unassembled WGS sequence"/>
</dbReference>
<keyword evidence="2" id="KW-1185">Reference proteome</keyword>
<comment type="caution">
    <text evidence="1">The sequence shown here is derived from an EMBL/GenBank/DDBJ whole genome shotgun (WGS) entry which is preliminary data.</text>
</comment>
<gene>
    <name evidence="1" type="ORF">EDD27_10837</name>
</gene>
<reference evidence="1 2" key="1">
    <citation type="submission" date="2019-01" db="EMBL/GenBank/DDBJ databases">
        <title>Sequencing the genomes of 1000 actinobacteria strains.</title>
        <authorList>
            <person name="Klenk H.-P."/>
        </authorList>
    </citation>
    <scope>NUCLEOTIDE SEQUENCE [LARGE SCALE GENOMIC DNA]</scope>
    <source>
        <strain evidence="1 2">DSM 43925</strain>
    </source>
</reference>
<protein>
    <submittedName>
        <fullName evidence="1">Uncharacterized protein</fullName>
    </submittedName>
</protein>
<dbReference type="EMBL" id="SAUN01000001">
    <property type="protein sequence ID" value="RVX47885.1"/>
    <property type="molecule type" value="Genomic_DNA"/>
</dbReference>
<evidence type="ECO:0000313" key="2">
    <source>
        <dbReference type="Proteomes" id="UP000284824"/>
    </source>
</evidence>
<accession>A0A438MR37</accession>
<dbReference type="AlphaFoldDB" id="A0A438MR37"/>
<evidence type="ECO:0000313" key="1">
    <source>
        <dbReference type="EMBL" id="RVX47885.1"/>
    </source>
</evidence>